<name>A0A9W9Z9D3_9CNID</name>
<proteinExistence type="predicted"/>
<organism evidence="1 2">
    <name type="scientific">Desmophyllum pertusum</name>
    <dbReference type="NCBI Taxonomy" id="174260"/>
    <lineage>
        <taxon>Eukaryota</taxon>
        <taxon>Metazoa</taxon>
        <taxon>Cnidaria</taxon>
        <taxon>Anthozoa</taxon>
        <taxon>Hexacorallia</taxon>
        <taxon>Scleractinia</taxon>
        <taxon>Caryophylliina</taxon>
        <taxon>Caryophylliidae</taxon>
        <taxon>Desmophyllum</taxon>
    </lineage>
</organism>
<dbReference type="EMBL" id="MU826377">
    <property type="protein sequence ID" value="KAJ7377553.1"/>
    <property type="molecule type" value="Genomic_DNA"/>
</dbReference>
<sequence length="317" mass="36823">MLVGTTEEDCQHKEQEWLPMAPKLGDLFAFYRIMRLCIQLYCKNPHVIDPLRKFICLPSNRTISIYWCILDGAEVNRKFIQMHFPDYKPVEKKFVAFNMHTGGPMVFLVDCKFDQSKTSIHIHEKLKEDHFHLDPALRMRNHLAEDVLDKRMHFLLMAYKRHLTENGKDGSALDATMELVAHTSEAIEFFSTSRQSVVRKDDNRIKKLDAFLQYLTGWKEELSTPKHFISNKLWFDIQAMIHGFKAIVNIKLTKFPSSVIKAWIANQDGVENHFCQTRACNGQNNNPTYRLQESSQNTIRFGQQTISSKCNAAIPRA</sequence>
<evidence type="ECO:0000313" key="2">
    <source>
        <dbReference type="Proteomes" id="UP001163046"/>
    </source>
</evidence>
<evidence type="ECO:0000313" key="1">
    <source>
        <dbReference type="EMBL" id="KAJ7377553.1"/>
    </source>
</evidence>
<reference evidence="1" key="1">
    <citation type="submission" date="2023-01" db="EMBL/GenBank/DDBJ databases">
        <title>Genome assembly of the deep-sea coral Lophelia pertusa.</title>
        <authorList>
            <person name="Herrera S."/>
            <person name="Cordes E."/>
        </authorList>
    </citation>
    <scope>NUCLEOTIDE SEQUENCE</scope>
    <source>
        <strain evidence="1">USNM1676648</strain>
        <tissue evidence="1">Polyp</tissue>
    </source>
</reference>
<accession>A0A9W9Z9D3</accession>
<gene>
    <name evidence="1" type="ORF">OS493_028537</name>
</gene>
<keyword evidence="2" id="KW-1185">Reference proteome</keyword>
<dbReference type="OrthoDB" id="5987487at2759"/>
<comment type="caution">
    <text evidence="1">The sequence shown here is derived from an EMBL/GenBank/DDBJ whole genome shotgun (WGS) entry which is preliminary data.</text>
</comment>
<dbReference type="AlphaFoldDB" id="A0A9W9Z9D3"/>
<dbReference type="Proteomes" id="UP001163046">
    <property type="component" value="Unassembled WGS sequence"/>
</dbReference>
<protein>
    <submittedName>
        <fullName evidence="1">Uncharacterized protein</fullName>
    </submittedName>
</protein>